<dbReference type="GO" id="GO:0016787">
    <property type="term" value="F:hydrolase activity"/>
    <property type="evidence" value="ECO:0007669"/>
    <property type="project" value="UniProtKB-KW"/>
</dbReference>
<keyword evidence="5" id="KW-1185">Reference proteome</keyword>
<dbReference type="GeneID" id="95765612"/>
<reference evidence="2" key="1">
    <citation type="submission" date="2022-12" db="EMBL/GenBank/DDBJ databases">
        <title>Reference genome sequencing for broad-spectrum identification of bacterial and archaeal isolates by mass spectrometry.</title>
        <authorList>
            <person name="Sekiguchi Y."/>
            <person name="Tourlousse D.M."/>
        </authorList>
    </citation>
    <scope>NUCLEOTIDE SEQUENCE</scope>
    <source>
        <strain evidence="2">301</strain>
    </source>
</reference>
<reference evidence="3 5" key="2">
    <citation type="submission" date="2023-07" db="EMBL/GenBank/DDBJ databases">
        <title>Genomic Encyclopedia of Type Strains, Phase IV (KMG-IV): sequencing the most valuable type-strain genomes for metagenomic binning, comparative biology and taxonomic classification.</title>
        <authorList>
            <person name="Goeker M."/>
        </authorList>
    </citation>
    <scope>NUCLEOTIDE SEQUENCE [LARGE SCALE GENOMIC DNA]</scope>
    <source>
        <strain evidence="3 5">DSM 338</strain>
    </source>
</reference>
<dbReference type="EMBL" id="JAVDPY010000012">
    <property type="protein sequence ID" value="MDR6336481.1"/>
    <property type="molecule type" value="Genomic_DNA"/>
</dbReference>
<proteinExistence type="predicted"/>
<dbReference type="EMBL" id="BSDO01000012">
    <property type="protein sequence ID" value="GLI25168.1"/>
    <property type="molecule type" value="Genomic_DNA"/>
</dbReference>
<evidence type="ECO:0000259" key="1">
    <source>
        <dbReference type="Pfam" id="PF00561"/>
    </source>
</evidence>
<evidence type="ECO:0000313" key="2">
    <source>
        <dbReference type="EMBL" id="GLI25168.1"/>
    </source>
</evidence>
<gene>
    <name evidence="3" type="ORF">GGQ86_004982</name>
    <name evidence="2" type="ORF">XFLAVUS301_48420</name>
</gene>
<name>A0A9W6CMK0_XANFL</name>
<protein>
    <submittedName>
        <fullName evidence="2">Alpha/beta hydrolase fold protein</fullName>
    </submittedName>
    <submittedName>
        <fullName evidence="3">Pimeloyl-ACP methyl ester carboxylesterase</fullName>
    </submittedName>
</protein>
<evidence type="ECO:0000313" key="5">
    <source>
        <dbReference type="Proteomes" id="UP001245370"/>
    </source>
</evidence>
<feature type="domain" description="AB hydrolase-1" evidence="1">
    <location>
        <begin position="20"/>
        <end position="249"/>
    </location>
</feature>
<dbReference type="Gene3D" id="3.40.50.1820">
    <property type="entry name" value="alpha/beta hydrolase"/>
    <property type="match status" value="1"/>
</dbReference>
<dbReference type="InterPro" id="IPR029058">
    <property type="entry name" value="AB_hydrolase_fold"/>
</dbReference>
<dbReference type="PANTHER" id="PTHR43433:SF5">
    <property type="entry name" value="AB HYDROLASE-1 DOMAIN-CONTAINING PROTEIN"/>
    <property type="match status" value="1"/>
</dbReference>
<comment type="caution">
    <text evidence="2">The sequence shown here is derived from an EMBL/GenBank/DDBJ whole genome shotgun (WGS) entry which is preliminary data.</text>
</comment>
<keyword evidence="2" id="KW-0378">Hydrolase</keyword>
<dbReference type="AlphaFoldDB" id="A0A9W6CMK0"/>
<dbReference type="Proteomes" id="UP001245370">
    <property type="component" value="Unassembled WGS sequence"/>
</dbReference>
<evidence type="ECO:0000313" key="3">
    <source>
        <dbReference type="EMBL" id="MDR6336481.1"/>
    </source>
</evidence>
<dbReference type="InterPro" id="IPR000073">
    <property type="entry name" value="AB_hydrolase_1"/>
</dbReference>
<evidence type="ECO:0000313" key="4">
    <source>
        <dbReference type="Proteomes" id="UP001144397"/>
    </source>
</evidence>
<dbReference type="SUPFAM" id="SSF53474">
    <property type="entry name" value="alpha/beta-Hydrolases"/>
    <property type="match status" value="1"/>
</dbReference>
<dbReference type="RefSeq" id="WP_281809850.1">
    <property type="nucleotide sequence ID" value="NZ_BSDO01000012.1"/>
</dbReference>
<accession>A0A9W6CMK0</accession>
<sequence>MPTTHNDGLELAYQVSGEGPPLLIISGLSAERSFWALSRPLLTGFTLIEFDNRDIGKSQRAKAAYTAADMARDALAVLDATGFEKAHVIGHSMGGMIAQELAIAAPKRVNRLVLSNTIARNDLYTTEIMRLFKELRLQLDNELTFGAALTTFVLGMRTLNKIPLFAAVQQSLDAGLYQEKDAFIRQVGVCVGFDSLARIGTITAPTLAIYCDDDRVFSPAMVREVANGIPGAKLDEIIDSGHCPMVEAPENFCTTVRAFLNGS</sequence>
<dbReference type="Pfam" id="PF00561">
    <property type="entry name" value="Abhydrolase_1"/>
    <property type="match status" value="1"/>
</dbReference>
<dbReference type="PANTHER" id="PTHR43433">
    <property type="entry name" value="HYDROLASE, ALPHA/BETA FOLD FAMILY PROTEIN"/>
    <property type="match status" value="1"/>
</dbReference>
<dbReference type="PRINTS" id="PR00111">
    <property type="entry name" value="ABHYDROLASE"/>
</dbReference>
<organism evidence="2 4">
    <name type="scientific">Xanthobacter flavus</name>
    <dbReference type="NCBI Taxonomy" id="281"/>
    <lineage>
        <taxon>Bacteria</taxon>
        <taxon>Pseudomonadati</taxon>
        <taxon>Pseudomonadota</taxon>
        <taxon>Alphaproteobacteria</taxon>
        <taxon>Hyphomicrobiales</taxon>
        <taxon>Xanthobacteraceae</taxon>
        <taxon>Xanthobacter</taxon>
    </lineage>
</organism>
<dbReference type="InterPro" id="IPR050471">
    <property type="entry name" value="AB_hydrolase"/>
</dbReference>
<dbReference type="Proteomes" id="UP001144397">
    <property type="component" value="Unassembled WGS sequence"/>
</dbReference>